<organism evidence="3 4">
    <name type="scientific">Heterotrigona itama</name>
    <dbReference type="NCBI Taxonomy" id="395501"/>
    <lineage>
        <taxon>Eukaryota</taxon>
        <taxon>Metazoa</taxon>
        <taxon>Ecdysozoa</taxon>
        <taxon>Arthropoda</taxon>
        <taxon>Hexapoda</taxon>
        <taxon>Insecta</taxon>
        <taxon>Pterygota</taxon>
        <taxon>Neoptera</taxon>
        <taxon>Endopterygota</taxon>
        <taxon>Hymenoptera</taxon>
        <taxon>Apocrita</taxon>
        <taxon>Aculeata</taxon>
        <taxon>Apoidea</taxon>
        <taxon>Anthophila</taxon>
        <taxon>Apidae</taxon>
        <taxon>Heterotrigona</taxon>
    </lineage>
</organism>
<feature type="non-terminal residue" evidence="3">
    <location>
        <position position="1"/>
    </location>
</feature>
<dbReference type="EMBL" id="CAJDYZ010011005">
    <property type="protein sequence ID" value="CAD1478789.1"/>
    <property type="molecule type" value="Genomic_DNA"/>
</dbReference>
<feature type="domain" description="Carboxylesterase type B" evidence="2">
    <location>
        <begin position="7"/>
        <end position="93"/>
    </location>
</feature>
<proteinExistence type="predicted"/>
<protein>
    <recommendedName>
        <fullName evidence="2">Carboxylesterase type B domain-containing protein</fullName>
    </recommendedName>
</protein>
<dbReference type="Proteomes" id="UP000752696">
    <property type="component" value="Unassembled WGS sequence"/>
</dbReference>
<dbReference type="SUPFAM" id="SSF53474">
    <property type="entry name" value="alpha/beta-Hydrolases"/>
    <property type="match status" value="1"/>
</dbReference>
<name>A0A6V7HF88_9HYME</name>
<dbReference type="Pfam" id="PF00135">
    <property type="entry name" value="COesterase"/>
    <property type="match status" value="1"/>
</dbReference>
<reference evidence="3" key="1">
    <citation type="submission" date="2020-07" db="EMBL/GenBank/DDBJ databases">
        <authorList>
            <person name="Nazaruddin N."/>
        </authorList>
    </citation>
    <scope>NUCLEOTIDE SEQUENCE</scope>
</reference>
<dbReference type="InterPro" id="IPR002018">
    <property type="entry name" value="CarbesteraseB"/>
</dbReference>
<accession>A0A6V7HF88</accession>
<keyword evidence="4" id="KW-1185">Reference proteome</keyword>
<gene>
    <name evidence="3" type="ORF">MHI_LOCUS824984</name>
</gene>
<sequence>ISGFHDFAGVSHADDLNYLLPILNKKYHDHMLHNTEDDVTMINIMSEMWASFATKGAPEAWQVTTWPDYKESHRFLQLGVGKHSDIAEESEFFPERMAFWEELTANLTFSLTDLDFPQSFFKDD</sequence>
<dbReference type="AlphaFoldDB" id="A0A6V7HF88"/>
<comment type="caution">
    <text evidence="3">The sequence shown here is derived from an EMBL/GenBank/DDBJ whole genome shotgun (WGS) entry which is preliminary data.</text>
</comment>
<keyword evidence="1" id="KW-0325">Glycoprotein</keyword>
<dbReference type="InterPro" id="IPR029058">
    <property type="entry name" value="AB_hydrolase_fold"/>
</dbReference>
<evidence type="ECO:0000313" key="3">
    <source>
        <dbReference type="EMBL" id="CAD1478789.1"/>
    </source>
</evidence>
<feature type="non-terminal residue" evidence="3">
    <location>
        <position position="124"/>
    </location>
</feature>
<dbReference type="Gene3D" id="3.40.50.1820">
    <property type="entry name" value="alpha/beta hydrolase"/>
    <property type="match status" value="1"/>
</dbReference>
<evidence type="ECO:0000259" key="2">
    <source>
        <dbReference type="Pfam" id="PF00135"/>
    </source>
</evidence>
<evidence type="ECO:0000313" key="4">
    <source>
        <dbReference type="Proteomes" id="UP000752696"/>
    </source>
</evidence>
<dbReference type="OrthoDB" id="6846267at2759"/>
<evidence type="ECO:0000256" key="1">
    <source>
        <dbReference type="ARBA" id="ARBA00023180"/>
    </source>
</evidence>